<keyword evidence="2" id="KW-0472">Membrane</keyword>
<protein>
    <submittedName>
        <fullName evidence="3">Uncharacterized protein</fullName>
    </submittedName>
</protein>
<dbReference type="RefSeq" id="WP_065972352.1">
    <property type="nucleotide sequence ID" value="NZ_CP080624.1"/>
</dbReference>
<keyword evidence="2" id="KW-1133">Transmembrane helix</keyword>
<feature type="compositionally biased region" description="Basic and acidic residues" evidence="1">
    <location>
        <begin position="72"/>
        <end position="81"/>
    </location>
</feature>
<organism evidence="3 4">
    <name type="scientific">Acidiferrobacter thiooxydans</name>
    <dbReference type="NCBI Taxonomy" id="163359"/>
    <lineage>
        <taxon>Bacteria</taxon>
        <taxon>Pseudomonadati</taxon>
        <taxon>Pseudomonadota</taxon>
        <taxon>Gammaproteobacteria</taxon>
        <taxon>Acidiferrobacterales</taxon>
        <taxon>Acidiferrobacteraceae</taxon>
        <taxon>Acidiferrobacter</taxon>
    </lineage>
</organism>
<accession>A0A1C2FWZ6</accession>
<evidence type="ECO:0000313" key="4">
    <source>
        <dbReference type="Proteomes" id="UP000253250"/>
    </source>
</evidence>
<keyword evidence="2" id="KW-0812">Transmembrane</keyword>
<proteinExistence type="predicted"/>
<feature type="compositionally biased region" description="Low complexity" evidence="1">
    <location>
        <begin position="241"/>
        <end position="290"/>
    </location>
</feature>
<dbReference type="EMBL" id="PSYR01000002">
    <property type="protein sequence ID" value="RCN55809.1"/>
    <property type="molecule type" value="Genomic_DNA"/>
</dbReference>
<evidence type="ECO:0000256" key="2">
    <source>
        <dbReference type="SAM" id="Phobius"/>
    </source>
</evidence>
<evidence type="ECO:0000313" key="3">
    <source>
        <dbReference type="EMBL" id="RCN55809.1"/>
    </source>
</evidence>
<feature type="compositionally biased region" description="Low complexity" evidence="1">
    <location>
        <begin position="98"/>
        <end position="118"/>
    </location>
</feature>
<name>A0A1C2FWZ6_9GAMM</name>
<comment type="caution">
    <text evidence="3">The sequence shown here is derived from an EMBL/GenBank/DDBJ whole genome shotgun (WGS) entry which is preliminary data.</text>
</comment>
<reference evidence="3 4" key="1">
    <citation type="submission" date="2018-02" db="EMBL/GenBank/DDBJ databases">
        <title>Insights into the biology of acidophilic members of the Acidiferrobacteraceae family derived from comparative genomic analyses.</title>
        <authorList>
            <person name="Issotta F."/>
            <person name="Thyssen C."/>
            <person name="Mena C."/>
            <person name="Moya A."/>
            <person name="Bellenberg S."/>
            <person name="Sproer C."/>
            <person name="Covarrubias P.C."/>
            <person name="Sand W."/>
            <person name="Quatrini R."/>
            <person name="Vera M."/>
        </authorList>
    </citation>
    <scope>NUCLEOTIDE SEQUENCE [LARGE SCALE GENOMIC DNA]</scope>
    <source>
        <strain evidence="4">m-1</strain>
    </source>
</reference>
<feature type="region of interest" description="Disordered" evidence="1">
    <location>
        <begin position="198"/>
        <end position="290"/>
    </location>
</feature>
<feature type="compositionally biased region" description="Pro residues" evidence="1">
    <location>
        <begin position="198"/>
        <end position="219"/>
    </location>
</feature>
<feature type="region of interest" description="Disordered" evidence="1">
    <location>
        <begin position="1"/>
        <end position="169"/>
    </location>
</feature>
<dbReference type="STRING" id="163359.A9R16_05750"/>
<gene>
    <name evidence="3" type="ORF">C4900_07770</name>
</gene>
<feature type="compositionally biased region" description="Basic and acidic residues" evidence="1">
    <location>
        <begin position="135"/>
        <end position="151"/>
    </location>
</feature>
<dbReference type="AlphaFoldDB" id="A0A1C2FWZ6"/>
<sequence>MSADPWQTLGAKRPDEDEEGDRIDIAGFADSYNPDLDGEALEGAAPAGEVPPPRFGGTESGSPAGEDGEMGLEDRRLELQEPQRPAPTRPPAGPPISITIARTAAPKAAASIAQASPAPTAPMPPKRTVPPQAIEEERGAEEGGEQGRESDTQGLTQEPASARPRRSSWPLVAAVVGAVTLLAGVGAVAFLKSVQPPREPLAQPLPAPPGVTTPAPPPRSLTTPVEPPGAAGIRVQPAPPLSLAAASGTPAAAPNSTPSPQNTETAVPGAAAAGSLSAPSRSEGPSVSVPVSSHSIASQLARLERSFQGIKFLVGQITQKESALAVAIQKEQTTSLRDAAVIARQGREIAHLTWLVHHAPHVTVRPPAPPKPKPKPKPVVPPVQLVGIIGHTAWIELPNGALVRIFRGNPIPGTPTLAVRSIQANPPLLILSNGVHLREAGP</sequence>
<feature type="compositionally biased region" description="Pro residues" evidence="1">
    <location>
        <begin position="84"/>
        <end position="94"/>
    </location>
</feature>
<keyword evidence="4" id="KW-1185">Reference proteome</keyword>
<dbReference type="Proteomes" id="UP000253250">
    <property type="component" value="Unassembled WGS sequence"/>
</dbReference>
<evidence type="ECO:0000256" key="1">
    <source>
        <dbReference type="SAM" id="MobiDB-lite"/>
    </source>
</evidence>
<feature type="compositionally biased region" description="Pro residues" evidence="1">
    <location>
        <begin position="119"/>
        <end position="128"/>
    </location>
</feature>
<feature type="transmembrane region" description="Helical" evidence="2">
    <location>
        <begin position="171"/>
        <end position="191"/>
    </location>
</feature>